<organism evidence="2 3">
    <name type="scientific">Muiribacterium halophilum</name>
    <dbReference type="NCBI Taxonomy" id="2053465"/>
    <lineage>
        <taxon>Bacteria</taxon>
        <taxon>Candidatus Muiribacteriota</taxon>
        <taxon>Candidatus Muiribacteriia</taxon>
        <taxon>Candidatus Muiribacteriales</taxon>
        <taxon>Candidatus Muiribacteriaceae</taxon>
        <taxon>Candidatus Muiribacterium</taxon>
    </lineage>
</organism>
<feature type="domain" description="DUF2087" evidence="1">
    <location>
        <begin position="23"/>
        <end position="87"/>
    </location>
</feature>
<evidence type="ECO:0000313" key="3">
    <source>
        <dbReference type="Proteomes" id="UP000234857"/>
    </source>
</evidence>
<sequence>MELSKEERKKQKVLEVFFNEEGRIDQLPVKLSKKKIIFEKILEDFEKDKKYPEKEVNEIIERYFDDYCTVRRYFIELGMMTRKDGIYIKSSY</sequence>
<reference evidence="2 3" key="1">
    <citation type="submission" date="2017-11" db="EMBL/GenBank/DDBJ databases">
        <title>Genome-resolved metagenomics identifies genetic mobility, metabolic interactions, and unexpected diversity in perchlorate-reducing communities.</title>
        <authorList>
            <person name="Barnum T.P."/>
            <person name="Figueroa I.A."/>
            <person name="Carlstrom C.I."/>
            <person name="Lucas L.N."/>
            <person name="Engelbrektson A.L."/>
            <person name="Coates J.D."/>
        </authorList>
    </citation>
    <scope>NUCLEOTIDE SEQUENCE [LARGE SCALE GENOMIC DNA]</scope>
    <source>
        <strain evidence="2">BM706</strain>
    </source>
</reference>
<dbReference type="AlphaFoldDB" id="A0A2N5Z9M9"/>
<evidence type="ECO:0000259" key="1">
    <source>
        <dbReference type="Pfam" id="PF09860"/>
    </source>
</evidence>
<comment type="caution">
    <text evidence="2">The sequence shown here is derived from an EMBL/GenBank/DDBJ whole genome shotgun (WGS) entry which is preliminary data.</text>
</comment>
<accession>A0A2N5Z9M9</accession>
<evidence type="ECO:0000313" key="2">
    <source>
        <dbReference type="EMBL" id="PLX15380.1"/>
    </source>
</evidence>
<dbReference type="Proteomes" id="UP000234857">
    <property type="component" value="Unassembled WGS sequence"/>
</dbReference>
<dbReference type="EMBL" id="PKTG01000140">
    <property type="protein sequence ID" value="PLX15380.1"/>
    <property type="molecule type" value="Genomic_DNA"/>
</dbReference>
<dbReference type="InterPro" id="IPR018656">
    <property type="entry name" value="DUF2087"/>
</dbReference>
<name>A0A2N5Z9M9_MUIH1</name>
<proteinExistence type="predicted"/>
<dbReference type="Pfam" id="PF09860">
    <property type="entry name" value="DUF2087"/>
    <property type="match status" value="1"/>
</dbReference>
<gene>
    <name evidence="2" type="ORF">C0601_13070</name>
</gene>
<protein>
    <submittedName>
        <fullName evidence="2">Transcriptional regulator</fullName>
    </submittedName>
</protein>